<dbReference type="GO" id="GO:0016787">
    <property type="term" value="F:hydrolase activity"/>
    <property type="evidence" value="ECO:0007669"/>
    <property type="project" value="UniProtKB-KW"/>
</dbReference>
<dbReference type="Proteomes" id="UP001602013">
    <property type="component" value="Unassembled WGS sequence"/>
</dbReference>
<dbReference type="PANTHER" id="PTHR43689">
    <property type="entry name" value="HYDROLASE"/>
    <property type="match status" value="1"/>
</dbReference>
<dbReference type="Gene3D" id="3.40.50.1820">
    <property type="entry name" value="alpha/beta hydrolase"/>
    <property type="match status" value="1"/>
</dbReference>
<organism evidence="3 4">
    <name type="scientific">Microtetraspora malaysiensis</name>
    <dbReference type="NCBI Taxonomy" id="161358"/>
    <lineage>
        <taxon>Bacteria</taxon>
        <taxon>Bacillati</taxon>
        <taxon>Actinomycetota</taxon>
        <taxon>Actinomycetes</taxon>
        <taxon>Streptosporangiales</taxon>
        <taxon>Streptosporangiaceae</taxon>
        <taxon>Microtetraspora</taxon>
    </lineage>
</organism>
<reference evidence="3 4" key="1">
    <citation type="submission" date="2024-10" db="EMBL/GenBank/DDBJ databases">
        <title>The Natural Products Discovery Center: Release of the First 8490 Sequenced Strains for Exploring Actinobacteria Biosynthetic Diversity.</title>
        <authorList>
            <person name="Kalkreuter E."/>
            <person name="Kautsar S.A."/>
            <person name="Yang D."/>
            <person name="Bader C.D."/>
            <person name="Teijaro C.N."/>
            <person name="Fluegel L."/>
            <person name="Davis C.M."/>
            <person name="Simpson J.R."/>
            <person name="Lauterbach L."/>
            <person name="Steele A.D."/>
            <person name="Gui C."/>
            <person name="Meng S."/>
            <person name="Li G."/>
            <person name="Viehrig K."/>
            <person name="Ye F."/>
            <person name="Su P."/>
            <person name="Kiefer A.F."/>
            <person name="Nichols A."/>
            <person name="Cepeda A.J."/>
            <person name="Yan W."/>
            <person name="Fan B."/>
            <person name="Jiang Y."/>
            <person name="Adhikari A."/>
            <person name="Zheng C.-J."/>
            <person name="Schuster L."/>
            <person name="Cowan T.M."/>
            <person name="Smanski M.J."/>
            <person name="Chevrette M.G."/>
            <person name="De Carvalho L.P.S."/>
            <person name="Shen B."/>
        </authorList>
    </citation>
    <scope>NUCLEOTIDE SEQUENCE [LARGE SCALE GENOMIC DNA]</scope>
    <source>
        <strain evidence="3 4">NPDC002173</strain>
    </source>
</reference>
<comment type="caution">
    <text evidence="3">The sequence shown here is derived from an EMBL/GenBank/DDBJ whole genome shotgun (WGS) entry which is preliminary data.</text>
</comment>
<dbReference type="EMBL" id="JBIASD010000021">
    <property type="protein sequence ID" value="MFF3669444.1"/>
    <property type="molecule type" value="Genomic_DNA"/>
</dbReference>
<dbReference type="RefSeq" id="WP_387415534.1">
    <property type="nucleotide sequence ID" value="NZ_JBIASD010000021.1"/>
</dbReference>
<dbReference type="InterPro" id="IPR000639">
    <property type="entry name" value="Epox_hydrolase-like"/>
</dbReference>
<keyword evidence="4" id="KW-1185">Reference proteome</keyword>
<dbReference type="PRINTS" id="PR00412">
    <property type="entry name" value="EPOXHYDRLASE"/>
</dbReference>
<protein>
    <submittedName>
        <fullName evidence="3">Alpha/beta fold hydrolase</fullName>
    </submittedName>
</protein>
<accession>A0ABW6SWQ4</accession>
<sequence length="307" mass="33496">MFAEVDGRRVHYRVTGTGPPVVLLHGLGRSLEDWEPLRAALPGYRLLAIDLAGFGHSHPLPEPRLDSLAGHVMRTLDALDVTRAVHVVGNSLGGAVAMRLAADNPDRVASLALANSAGFGRRVTWALRVLDLPLLWRLLLRPDERTARSTELSLFYDPAFATPERVALAHELSQRPEAARTLRRVAAGLGSIRGVHPGWRRDLLMAMARLGIPTLVAWGTHDRILPAGHLINAAAALPQAHTHLFSRTGHMPQIERAEQFAALLTRFWDGLEAGPPPDTAASSRTPPAVLTTGLGDGWDHRELNRHR</sequence>
<proteinExistence type="predicted"/>
<dbReference type="InterPro" id="IPR029058">
    <property type="entry name" value="AB_hydrolase_fold"/>
</dbReference>
<evidence type="ECO:0000313" key="3">
    <source>
        <dbReference type="EMBL" id="MFF3669444.1"/>
    </source>
</evidence>
<dbReference type="PANTHER" id="PTHR43689:SF8">
    <property type="entry name" value="ALPHA_BETA-HYDROLASES SUPERFAMILY PROTEIN"/>
    <property type="match status" value="1"/>
</dbReference>
<evidence type="ECO:0000256" key="1">
    <source>
        <dbReference type="SAM" id="MobiDB-lite"/>
    </source>
</evidence>
<feature type="domain" description="AB hydrolase-1" evidence="2">
    <location>
        <begin position="19"/>
        <end position="256"/>
    </location>
</feature>
<evidence type="ECO:0000313" key="4">
    <source>
        <dbReference type="Proteomes" id="UP001602013"/>
    </source>
</evidence>
<dbReference type="SUPFAM" id="SSF53474">
    <property type="entry name" value="alpha/beta-Hydrolases"/>
    <property type="match status" value="1"/>
</dbReference>
<feature type="region of interest" description="Disordered" evidence="1">
    <location>
        <begin position="274"/>
        <end position="307"/>
    </location>
</feature>
<evidence type="ECO:0000259" key="2">
    <source>
        <dbReference type="Pfam" id="PF00561"/>
    </source>
</evidence>
<dbReference type="InterPro" id="IPR000073">
    <property type="entry name" value="AB_hydrolase_1"/>
</dbReference>
<feature type="compositionally biased region" description="Basic and acidic residues" evidence="1">
    <location>
        <begin position="297"/>
        <end position="307"/>
    </location>
</feature>
<gene>
    <name evidence="3" type="ORF">ACFYXI_28020</name>
</gene>
<keyword evidence="3" id="KW-0378">Hydrolase</keyword>
<dbReference type="PRINTS" id="PR00111">
    <property type="entry name" value="ABHYDROLASE"/>
</dbReference>
<dbReference type="Pfam" id="PF00561">
    <property type="entry name" value="Abhydrolase_1"/>
    <property type="match status" value="1"/>
</dbReference>
<name>A0ABW6SWQ4_9ACTN</name>